<dbReference type="GO" id="GO:0004497">
    <property type="term" value="F:monooxygenase activity"/>
    <property type="evidence" value="ECO:0007669"/>
    <property type="project" value="UniProtKB-KW"/>
</dbReference>
<dbReference type="AlphaFoldDB" id="A0A146F4M4"/>
<dbReference type="VEuPathDB" id="FungiDB:ASPFODRAFT_209431"/>
<dbReference type="InterPro" id="IPR036291">
    <property type="entry name" value="NAD(P)-bd_dom_sf"/>
</dbReference>
<comment type="cofactor">
    <cofactor evidence="1">
        <name>heme</name>
        <dbReference type="ChEBI" id="CHEBI:30413"/>
    </cofactor>
</comment>
<accession>A0A146F4M4</accession>
<dbReference type="EMBL" id="BCWF01000010">
    <property type="protein sequence ID" value="GAT21264.1"/>
    <property type="molecule type" value="Genomic_DNA"/>
</dbReference>
<dbReference type="Proteomes" id="UP000075230">
    <property type="component" value="Unassembled WGS sequence"/>
</dbReference>
<reference evidence="9 10" key="1">
    <citation type="journal article" date="2016" name="DNA Res.">
        <title>Genome sequence of Aspergillus luchuensis NBRC 4314.</title>
        <authorList>
            <person name="Yamada O."/>
            <person name="Machida M."/>
            <person name="Hosoyama A."/>
            <person name="Goto M."/>
            <person name="Takahashi T."/>
            <person name="Futagami T."/>
            <person name="Yamagata Y."/>
            <person name="Takeuchi M."/>
            <person name="Kobayashi T."/>
            <person name="Koike H."/>
            <person name="Abe K."/>
            <person name="Asai K."/>
            <person name="Arita M."/>
            <person name="Fujita N."/>
            <person name="Fukuda K."/>
            <person name="Higa K."/>
            <person name="Horikawa H."/>
            <person name="Ishikawa T."/>
            <person name="Jinno K."/>
            <person name="Kato Y."/>
            <person name="Kirimura K."/>
            <person name="Mizutani O."/>
            <person name="Nakasone K."/>
            <person name="Sano M."/>
            <person name="Shiraishi Y."/>
            <person name="Tsukahara M."/>
            <person name="Gomi K."/>
        </authorList>
    </citation>
    <scope>NUCLEOTIDE SEQUENCE [LARGE SCALE GENOMIC DNA]</scope>
    <source>
        <strain evidence="9 10">RIB 2604</strain>
    </source>
</reference>
<evidence type="ECO:0000256" key="7">
    <source>
        <dbReference type="ARBA" id="ARBA00023033"/>
    </source>
</evidence>
<dbReference type="PRINTS" id="PR00081">
    <property type="entry name" value="GDHRDH"/>
</dbReference>
<dbReference type="PANTHER" id="PTHR46300:SF7">
    <property type="entry name" value="P450, PUTATIVE (EUROFUNG)-RELATED"/>
    <property type="match status" value="1"/>
</dbReference>
<gene>
    <name evidence="9" type="ORF">RIB2604_01001520</name>
</gene>
<keyword evidence="4 8" id="KW-0479">Metal-binding</keyword>
<evidence type="ECO:0000313" key="10">
    <source>
        <dbReference type="Proteomes" id="UP000075230"/>
    </source>
</evidence>
<dbReference type="GO" id="GO:0005506">
    <property type="term" value="F:iron ion binding"/>
    <property type="evidence" value="ECO:0007669"/>
    <property type="project" value="InterPro"/>
</dbReference>
<dbReference type="InterPro" id="IPR002347">
    <property type="entry name" value="SDR_fam"/>
</dbReference>
<dbReference type="SUPFAM" id="SSF48264">
    <property type="entry name" value="Cytochrome P450"/>
    <property type="match status" value="1"/>
</dbReference>
<dbReference type="InterPro" id="IPR017972">
    <property type="entry name" value="Cyt_P450_CS"/>
</dbReference>
<comment type="caution">
    <text evidence="9">The sequence shown here is derived from an EMBL/GenBank/DDBJ whole genome shotgun (WGS) entry which is preliminary data.</text>
</comment>
<comment type="similarity">
    <text evidence="2 8">Belongs to the cytochrome P450 family.</text>
</comment>
<dbReference type="GO" id="GO:0016705">
    <property type="term" value="F:oxidoreductase activity, acting on paired donors, with incorporation or reduction of molecular oxygen"/>
    <property type="evidence" value="ECO:0007669"/>
    <property type="project" value="InterPro"/>
</dbReference>
<dbReference type="InterPro" id="IPR050364">
    <property type="entry name" value="Cytochrome_P450_fung"/>
</dbReference>
<dbReference type="InterPro" id="IPR036396">
    <property type="entry name" value="Cyt_P450_sf"/>
</dbReference>
<evidence type="ECO:0000256" key="2">
    <source>
        <dbReference type="ARBA" id="ARBA00010617"/>
    </source>
</evidence>
<evidence type="ECO:0000256" key="8">
    <source>
        <dbReference type="RuleBase" id="RU000461"/>
    </source>
</evidence>
<keyword evidence="3 8" id="KW-0349">Heme</keyword>
<evidence type="ECO:0000256" key="3">
    <source>
        <dbReference type="ARBA" id="ARBA00022617"/>
    </source>
</evidence>
<dbReference type="GO" id="GO:0020037">
    <property type="term" value="F:heme binding"/>
    <property type="evidence" value="ECO:0007669"/>
    <property type="project" value="InterPro"/>
</dbReference>
<dbReference type="InterPro" id="IPR001128">
    <property type="entry name" value="Cyt_P450"/>
</dbReference>
<sequence length="449" mass="49149">MALFPAVQTKAQEELDRVVGTSLPTTEDRANLPYTNAVVKEVLRWNPVTPLGVAHAFYSDPMTFNPEKFLDTETHHAENDPHNLAFGFGRRICPGRGFADSTIFLTVVRSLQAFRIGKLVKDGREIEPAVDYLPGVISHPKAFAISITPRSKEHELFIRSVEIEHPWEKGDIVIVKPPSYDTSGMRGVKSSEKRKALEISQWHLYVGISVGISVPMKIKQGQCLTGYPQWPRLAFALNFCPIQEYLKQTAMAHLLRGTAFITGAGSGIGAGVAHKFIRNGISKLALVDINSSNLQKVSESLKQTSPHVELLIASLNVTNEAQVNNAVQKVATNFGRVDIGVNCAGVGDSGKPTHQSSLRDWQRAVDINQTGVWLSQRALVQQMLTQTFVYTPMISDAVDSGVFKEEVESSPIGRVADMEEITDSILFLASPMSSYVYGAGLVVDGGYGL</sequence>
<dbReference type="Pfam" id="PF00067">
    <property type="entry name" value="p450"/>
    <property type="match status" value="1"/>
</dbReference>
<evidence type="ECO:0000256" key="6">
    <source>
        <dbReference type="ARBA" id="ARBA00023004"/>
    </source>
</evidence>
<organism evidence="9 10">
    <name type="scientific">Aspergillus kawachii</name>
    <name type="common">White koji mold</name>
    <name type="synonym">Aspergillus awamori var. kawachi</name>
    <dbReference type="NCBI Taxonomy" id="1069201"/>
    <lineage>
        <taxon>Eukaryota</taxon>
        <taxon>Fungi</taxon>
        <taxon>Dikarya</taxon>
        <taxon>Ascomycota</taxon>
        <taxon>Pezizomycotina</taxon>
        <taxon>Eurotiomycetes</taxon>
        <taxon>Eurotiomycetidae</taxon>
        <taxon>Eurotiales</taxon>
        <taxon>Aspergillaceae</taxon>
        <taxon>Aspergillus</taxon>
        <taxon>Aspergillus subgen. Circumdati</taxon>
    </lineage>
</organism>
<dbReference type="Gene3D" id="1.10.630.10">
    <property type="entry name" value="Cytochrome P450"/>
    <property type="match status" value="1"/>
</dbReference>
<reference evidence="10" key="2">
    <citation type="submission" date="2016-02" db="EMBL/GenBank/DDBJ databases">
        <title>Genome sequencing of Aspergillus luchuensis NBRC 4314.</title>
        <authorList>
            <person name="Yamada O."/>
        </authorList>
    </citation>
    <scope>NUCLEOTIDE SEQUENCE [LARGE SCALE GENOMIC DNA]</scope>
    <source>
        <strain evidence="10">RIB 2604</strain>
    </source>
</reference>
<evidence type="ECO:0000313" key="9">
    <source>
        <dbReference type="EMBL" id="GAT21264.1"/>
    </source>
</evidence>
<keyword evidence="5 8" id="KW-0560">Oxidoreductase</keyword>
<proteinExistence type="inferred from homology"/>
<evidence type="ECO:0000256" key="1">
    <source>
        <dbReference type="ARBA" id="ARBA00001971"/>
    </source>
</evidence>
<keyword evidence="6 8" id="KW-0408">Iron</keyword>
<keyword evidence="7 8" id="KW-0503">Monooxygenase</keyword>
<dbReference type="Pfam" id="PF13561">
    <property type="entry name" value="adh_short_C2"/>
    <property type="match status" value="1"/>
</dbReference>
<dbReference type="SUPFAM" id="SSF51735">
    <property type="entry name" value="NAD(P)-binding Rossmann-fold domains"/>
    <property type="match status" value="1"/>
</dbReference>
<protein>
    <submittedName>
        <fullName evidence="9">Cytochrome P450 oxidoreductase OrdA-like</fullName>
    </submittedName>
</protein>
<dbReference type="PANTHER" id="PTHR46300">
    <property type="entry name" value="P450, PUTATIVE (EUROFUNG)-RELATED-RELATED"/>
    <property type="match status" value="1"/>
</dbReference>
<evidence type="ECO:0000256" key="5">
    <source>
        <dbReference type="ARBA" id="ARBA00023002"/>
    </source>
</evidence>
<dbReference type="Pfam" id="PF00106">
    <property type="entry name" value="adh_short"/>
    <property type="match status" value="1"/>
</dbReference>
<dbReference type="CDD" id="cd05233">
    <property type="entry name" value="SDR_c"/>
    <property type="match status" value="1"/>
</dbReference>
<evidence type="ECO:0000256" key="4">
    <source>
        <dbReference type="ARBA" id="ARBA00022723"/>
    </source>
</evidence>
<name>A0A146F4M4_ASPKA</name>
<dbReference type="Gene3D" id="3.40.50.720">
    <property type="entry name" value="NAD(P)-binding Rossmann-like Domain"/>
    <property type="match status" value="2"/>
</dbReference>
<dbReference type="PROSITE" id="PS00086">
    <property type="entry name" value="CYTOCHROME_P450"/>
    <property type="match status" value="1"/>
</dbReference>
<dbReference type="VEuPathDB" id="FungiDB:ASPFODRAFT_697996"/>